<evidence type="ECO:0000313" key="7">
    <source>
        <dbReference type="Proteomes" id="UP000435112"/>
    </source>
</evidence>
<dbReference type="InterPro" id="IPR036770">
    <property type="entry name" value="Ankyrin_rpt-contain_sf"/>
</dbReference>
<gene>
    <name evidence="3" type="ORF">PR001_g10404</name>
    <name evidence="2" type="ORF">PR002_g10527</name>
    <name evidence="4" type="ORF">PR003_g10941</name>
</gene>
<evidence type="ECO:0000313" key="6">
    <source>
        <dbReference type="Proteomes" id="UP000434957"/>
    </source>
</evidence>
<feature type="compositionally biased region" description="Polar residues" evidence="1">
    <location>
        <begin position="140"/>
        <end position="166"/>
    </location>
</feature>
<dbReference type="EMBL" id="QXFU01000599">
    <property type="protein sequence ID" value="KAE9027998.1"/>
    <property type="molecule type" value="Genomic_DNA"/>
</dbReference>
<dbReference type="SUPFAM" id="SSF48403">
    <property type="entry name" value="Ankyrin repeat"/>
    <property type="match status" value="1"/>
</dbReference>
<dbReference type="Proteomes" id="UP000435112">
    <property type="component" value="Unassembled WGS sequence"/>
</dbReference>
<feature type="region of interest" description="Disordered" evidence="1">
    <location>
        <begin position="140"/>
        <end position="182"/>
    </location>
</feature>
<organism evidence="2 7">
    <name type="scientific">Phytophthora rubi</name>
    <dbReference type="NCBI Taxonomy" id="129364"/>
    <lineage>
        <taxon>Eukaryota</taxon>
        <taxon>Sar</taxon>
        <taxon>Stramenopiles</taxon>
        <taxon>Oomycota</taxon>
        <taxon>Peronosporomycetes</taxon>
        <taxon>Peronosporales</taxon>
        <taxon>Peronosporaceae</taxon>
        <taxon>Phytophthora</taxon>
    </lineage>
</organism>
<evidence type="ECO:0000256" key="1">
    <source>
        <dbReference type="SAM" id="MobiDB-lite"/>
    </source>
</evidence>
<evidence type="ECO:0000313" key="4">
    <source>
        <dbReference type="EMBL" id="KAE9339577.1"/>
    </source>
</evidence>
<evidence type="ECO:0000313" key="5">
    <source>
        <dbReference type="Proteomes" id="UP000429607"/>
    </source>
</evidence>
<protein>
    <submittedName>
        <fullName evidence="2">Uncharacterized protein</fullName>
    </submittedName>
</protein>
<dbReference type="EMBL" id="QXFT01000613">
    <property type="protein sequence ID" value="KAE9339577.1"/>
    <property type="molecule type" value="Genomic_DNA"/>
</dbReference>
<evidence type="ECO:0000313" key="2">
    <source>
        <dbReference type="EMBL" id="KAE9027998.1"/>
    </source>
</evidence>
<dbReference type="Proteomes" id="UP000434957">
    <property type="component" value="Unassembled WGS sequence"/>
</dbReference>
<name>A0A6A3MCY0_9STRA</name>
<reference evidence="5 7" key="1">
    <citation type="submission" date="2018-09" db="EMBL/GenBank/DDBJ databases">
        <title>Genomic investigation of the strawberry pathogen Phytophthora fragariae indicates pathogenicity is determined by transcriptional variation in three key races.</title>
        <authorList>
            <person name="Adams T.M."/>
            <person name="Armitage A.D."/>
            <person name="Sobczyk M.K."/>
            <person name="Bates H.J."/>
            <person name="Dunwell J.M."/>
            <person name="Nellist C.F."/>
            <person name="Harrison R.J."/>
        </authorList>
    </citation>
    <scope>NUCLEOTIDE SEQUENCE [LARGE SCALE GENOMIC DNA]</scope>
    <source>
        <strain evidence="3 5">SCRP249</strain>
        <strain evidence="2 7">SCRP324</strain>
        <strain evidence="4 6">SCRP333</strain>
    </source>
</reference>
<keyword evidence="6" id="KW-1185">Reference proteome</keyword>
<dbReference type="EMBL" id="QXFV01000610">
    <property type="protein sequence ID" value="KAE9032866.1"/>
    <property type="molecule type" value="Genomic_DNA"/>
</dbReference>
<dbReference type="Proteomes" id="UP000429607">
    <property type="component" value="Unassembled WGS sequence"/>
</dbReference>
<dbReference type="OrthoDB" id="79255at2759"/>
<comment type="caution">
    <text evidence="2">The sequence shown here is derived from an EMBL/GenBank/DDBJ whole genome shotgun (WGS) entry which is preliminary data.</text>
</comment>
<dbReference type="AlphaFoldDB" id="A0A6A3MCY0"/>
<accession>A0A6A3MCY0</accession>
<evidence type="ECO:0000313" key="3">
    <source>
        <dbReference type="EMBL" id="KAE9032866.1"/>
    </source>
</evidence>
<dbReference type="Gene3D" id="1.25.40.20">
    <property type="entry name" value="Ankyrin repeat-containing domain"/>
    <property type="match status" value="1"/>
</dbReference>
<sequence length="467" mass="52736">MTMLLERSDCDVNALDAFGNTAVSYALAAGRLHNACFLIQNLNCRLEAEYEGQASFYYVLHIAPSFASRAIIRELLMAKRDRAFLHCDADNKTCGCKSFERNGDENRALCGFCGHEASSHRMMPLPSWFRDQYDTYLAPNSAQERPRSSSGEDSNSDTETSHNLSEFNAAGDEDEETVHENERGRLDVEMLKRITVVRYDDLLHANGLAVDAQVADETITARSDRENCRPTWNNSTEIEYIAEMSCTNTPEEPSQSTAEGILQRDADKCVDLNGTSSRRRDATSSGGKLTDYPWWLRQELAMVHSPRCLCQKSAFVTNPTQLVLVAVCRWLRHTAIAHKHAALVRDLGSSCSSAGVTETAIVALASVQPAFEHWRDVARLEVREPAKAVARPSTRVLRSVLFQWQHGKEFLAFQRWKNHRTSAEVTHHRLATRLEEVVADMRRHRFATLNLRQQKLQDSTRSLLSFK</sequence>
<proteinExistence type="predicted"/>